<dbReference type="GO" id="GO:0046583">
    <property type="term" value="F:monoatomic cation efflux transmembrane transporter activity"/>
    <property type="evidence" value="ECO:0007669"/>
    <property type="project" value="TreeGrafter"/>
</dbReference>
<keyword evidence="7" id="KW-1185">Reference proteome</keyword>
<feature type="transmembrane region" description="Helical" evidence="5">
    <location>
        <begin position="67"/>
        <end position="89"/>
    </location>
</feature>
<feature type="transmembrane region" description="Helical" evidence="5">
    <location>
        <begin position="241"/>
        <end position="265"/>
    </location>
</feature>
<organism evidence="6 7">
    <name type="scientific">Rhodovulum steppense</name>
    <dbReference type="NCBI Taxonomy" id="540251"/>
    <lineage>
        <taxon>Bacteria</taxon>
        <taxon>Pseudomonadati</taxon>
        <taxon>Pseudomonadota</taxon>
        <taxon>Alphaproteobacteria</taxon>
        <taxon>Rhodobacterales</taxon>
        <taxon>Paracoccaceae</taxon>
        <taxon>Rhodovulum</taxon>
    </lineage>
</organism>
<dbReference type="Pfam" id="PF03595">
    <property type="entry name" value="SLAC1"/>
    <property type="match status" value="1"/>
</dbReference>
<keyword evidence="4 5" id="KW-0472">Membrane</keyword>
<keyword evidence="3 5" id="KW-1133">Transmembrane helix</keyword>
<proteinExistence type="predicted"/>
<evidence type="ECO:0000256" key="4">
    <source>
        <dbReference type="ARBA" id="ARBA00023136"/>
    </source>
</evidence>
<dbReference type="Gene3D" id="1.50.10.150">
    <property type="entry name" value="Voltage-dependent anion channel"/>
    <property type="match status" value="1"/>
</dbReference>
<dbReference type="CDD" id="cd09322">
    <property type="entry name" value="TDT_TehA_like"/>
    <property type="match status" value="1"/>
</dbReference>
<evidence type="ECO:0000256" key="5">
    <source>
        <dbReference type="SAM" id="Phobius"/>
    </source>
</evidence>
<reference evidence="6 7" key="1">
    <citation type="submission" date="2019-03" db="EMBL/GenBank/DDBJ databases">
        <title>Genomic Encyclopedia of Type Strains, Phase IV (KMG-IV): sequencing the most valuable type-strain genomes for metagenomic binning, comparative biology and taxonomic classification.</title>
        <authorList>
            <person name="Goeker M."/>
        </authorList>
    </citation>
    <scope>NUCLEOTIDE SEQUENCE [LARGE SCALE GENOMIC DNA]</scope>
    <source>
        <strain evidence="6 7">DSM 21153</strain>
    </source>
</reference>
<feature type="transmembrane region" description="Helical" evidence="5">
    <location>
        <begin position="6"/>
        <end position="22"/>
    </location>
</feature>
<dbReference type="InterPro" id="IPR038665">
    <property type="entry name" value="Voltage-dep_anion_channel_sf"/>
</dbReference>
<feature type="transmembrane region" description="Helical" evidence="5">
    <location>
        <begin position="159"/>
        <end position="176"/>
    </location>
</feature>
<protein>
    <submittedName>
        <fullName evidence="6">Tellurite resistance protein</fullName>
    </submittedName>
</protein>
<feature type="transmembrane region" description="Helical" evidence="5">
    <location>
        <begin position="213"/>
        <end position="235"/>
    </location>
</feature>
<evidence type="ECO:0000256" key="3">
    <source>
        <dbReference type="ARBA" id="ARBA00022989"/>
    </source>
</evidence>
<comment type="caution">
    <text evidence="6">The sequence shown here is derived from an EMBL/GenBank/DDBJ whole genome shotgun (WGS) entry which is preliminary data.</text>
</comment>
<gene>
    <name evidence="6" type="ORF">EV216_1101</name>
</gene>
<evidence type="ECO:0000256" key="1">
    <source>
        <dbReference type="ARBA" id="ARBA00004141"/>
    </source>
</evidence>
<feature type="transmembrane region" description="Helical" evidence="5">
    <location>
        <begin position="127"/>
        <end position="147"/>
    </location>
</feature>
<accession>A0A4R1YUD0</accession>
<dbReference type="InterPro" id="IPR052951">
    <property type="entry name" value="Tellurite_res_ion_channel"/>
</dbReference>
<feature type="transmembrane region" description="Helical" evidence="5">
    <location>
        <begin position="101"/>
        <end position="121"/>
    </location>
</feature>
<dbReference type="GO" id="GO:0005886">
    <property type="term" value="C:plasma membrane"/>
    <property type="evidence" value="ECO:0007669"/>
    <property type="project" value="TreeGrafter"/>
</dbReference>
<dbReference type="Proteomes" id="UP000295277">
    <property type="component" value="Unassembled WGS sequence"/>
</dbReference>
<dbReference type="EMBL" id="SLVM01000010">
    <property type="protein sequence ID" value="TCM84685.1"/>
    <property type="molecule type" value="Genomic_DNA"/>
</dbReference>
<sequence length="279" mass="28856">MGDMILGAITLLYLFCVAAYALKFMRRPGVLSEDLRVLPGRAGLSAMVLSVYLVAAALAPFAPGAALAVLGTGLALHVGLVTLVLRALVRGPAEQRRVSPVWHLQFVGFIVAALPALDLGFGGFASALLYATGATAVAVWGASLVQFWREDVPAPLRPLLAIHVAPACLLGSVALALDKPGLAWACLLIAALLAGVMLLRLPWLLRARFSPLWGAFSFPLAALAGLTIALAAVGQSEAVRMAAGLILVAATLAIPPILVAILRAWARGGLGARTNAARV</sequence>
<dbReference type="PANTHER" id="PTHR37955:SF1">
    <property type="entry name" value="DEP DOMAIN-CONTAINING PROTEIN"/>
    <property type="match status" value="1"/>
</dbReference>
<dbReference type="AlphaFoldDB" id="A0A4R1YUD0"/>
<comment type="subcellular location">
    <subcellularLocation>
        <location evidence="1">Membrane</location>
        <topology evidence="1">Multi-pass membrane protein</topology>
    </subcellularLocation>
</comment>
<dbReference type="PANTHER" id="PTHR37955">
    <property type="entry name" value="TELLURITE RESISTANCE PROTEIN TEHA"/>
    <property type="match status" value="1"/>
</dbReference>
<evidence type="ECO:0000313" key="6">
    <source>
        <dbReference type="EMBL" id="TCM84685.1"/>
    </source>
</evidence>
<keyword evidence="2 5" id="KW-0812">Transmembrane</keyword>
<dbReference type="InterPro" id="IPR004695">
    <property type="entry name" value="SLAC1/Mae1/Ssu1/TehA"/>
</dbReference>
<name>A0A4R1YUD0_9RHOB</name>
<feature type="transmembrane region" description="Helical" evidence="5">
    <location>
        <begin position="182"/>
        <end position="201"/>
    </location>
</feature>
<evidence type="ECO:0000256" key="2">
    <source>
        <dbReference type="ARBA" id="ARBA00022692"/>
    </source>
</evidence>
<feature type="transmembrane region" description="Helical" evidence="5">
    <location>
        <begin position="42"/>
        <end position="61"/>
    </location>
</feature>
<evidence type="ECO:0000313" key="7">
    <source>
        <dbReference type="Proteomes" id="UP000295277"/>
    </source>
</evidence>